<evidence type="ECO:0000256" key="3">
    <source>
        <dbReference type="ARBA" id="ARBA00022833"/>
    </source>
</evidence>
<keyword evidence="1" id="KW-0479">Metal-binding</keyword>
<keyword evidence="2 4" id="KW-0863">Zinc-finger</keyword>
<feature type="domain" description="MYND-type" evidence="5">
    <location>
        <begin position="10"/>
        <end position="57"/>
    </location>
</feature>
<dbReference type="Gene3D" id="6.10.140.2220">
    <property type="match status" value="1"/>
</dbReference>
<evidence type="ECO:0000259" key="5">
    <source>
        <dbReference type="PROSITE" id="PS50865"/>
    </source>
</evidence>
<gene>
    <name evidence="6" type="ORF">SLS62_009252</name>
</gene>
<organism evidence="6 7">
    <name type="scientific">Diatrype stigma</name>
    <dbReference type="NCBI Taxonomy" id="117547"/>
    <lineage>
        <taxon>Eukaryota</taxon>
        <taxon>Fungi</taxon>
        <taxon>Dikarya</taxon>
        <taxon>Ascomycota</taxon>
        <taxon>Pezizomycotina</taxon>
        <taxon>Sordariomycetes</taxon>
        <taxon>Xylariomycetidae</taxon>
        <taxon>Xylariales</taxon>
        <taxon>Diatrypaceae</taxon>
        <taxon>Diatrype</taxon>
    </lineage>
</organism>
<comment type="caution">
    <text evidence="6">The sequence shown here is derived from an EMBL/GenBank/DDBJ whole genome shotgun (WGS) entry which is preliminary data.</text>
</comment>
<dbReference type="AlphaFoldDB" id="A0AAN9YK68"/>
<evidence type="ECO:0000313" key="6">
    <source>
        <dbReference type="EMBL" id="KAK7747096.1"/>
    </source>
</evidence>
<evidence type="ECO:0000256" key="4">
    <source>
        <dbReference type="PROSITE-ProRule" id="PRU00134"/>
    </source>
</evidence>
<dbReference type="EMBL" id="JAKJXP020000094">
    <property type="protein sequence ID" value="KAK7747096.1"/>
    <property type="molecule type" value="Genomic_DNA"/>
</dbReference>
<dbReference type="PROSITE" id="PS50865">
    <property type="entry name" value="ZF_MYND_2"/>
    <property type="match status" value="1"/>
</dbReference>
<evidence type="ECO:0000256" key="1">
    <source>
        <dbReference type="ARBA" id="ARBA00022723"/>
    </source>
</evidence>
<name>A0AAN9YK68_9PEZI</name>
<sequence>MSTRSDTRECAKCAGEGSLRCAGCMDSPDYHAGDSVDVAYCGKDCQKDHWSTHKAQCIGMQRRKKLLRAAILLKTVFLTYRDCFFDVDLTKIEFRDGILYLHQKLHHATSRGYRGPFPAHITTDNEHKEAALANNQCTASMAILSRLTWKALAGLTSTVELMDIRIGKPLVPTRLTPLEGLPGDAPHTVLKVRQLRSNEDWILDPAGCQYGFRVALAPFQKYLDDHKCQIISPPTHYDWTETEDLDYYSSILPYTSAQRRDHEVDRMARLHHAAFVDECFGNGNSMIRRLLNGTMTQFQDELDDVVRRLREHMKEFVETKLPRLKA</sequence>
<proteinExistence type="predicted"/>
<dbReference type="Proteomes" id="UP001320420">
    <property type="component" value="Unassembled WGS sequence"/>
</dbReference>
<evidence type="ECO:0000313" key="7">
    <source>
        <dbReference type="Proteomes" id="UP001320420"/>
    </source>
</evidence>
<keyword evidence="3" id="KW-0862">Zinc</keyword>
<dbReference type="Pfam" id="PF01753">
    <property type="entry name" value="zf-MYND"/>
    <property type="match status" value="1"/>
</dbReference>
<accession>A0AAN9YK68</accession>
<keyword evidence="7" id="KW-1185">Reference proteome</keyword>
<evidence type="ECO:0000256" key="2">
    <source>
        <dbReference type="ARBA" id="ARBA00022771"/>
    </source>
</evidence>
<dbReference type="SUPFAM" id="SSF144232">
    <property type="entry name" value="HIT/MYND zinc finger-like"/>
    <property type="match status" value="1"/>
</dbReference>
<reference evidence="6 7" key="1">
    <citation type="submission" date="2024-02" db="EMBL/GenBank/DDBJ databases">
        <title>De novo assembly and annotation of 12 fungi associated with fruit tree decline syndrome in Ontario, Canada.</title>
        <authorList>
            <person name="Sulman M."/>
            <person name="Ellouze W."/>
            <person name="Ilyukhin E."/>
        </authorList>
    </citation>
    <scope>NUCLEOTIDE SEQUENCE [LARGE SCALE GENOMIC DNA]</scope>
    <source>
        <strain evidence="6 7">M11/M66-122</strain>
    </source>
</reference>
<protein>
    <recommendedName>
        <fullName evidence="5">MYND-type domain-containing protein</fullName>
    </recommendedName>
</protein>
<dbReference type="InterPro" id="IPR002893">
    <property type="entry name" value="Znf_MYND"/>
</dbReference>
<dbReference type="GO" id="GO:0008270">
    <property type="term" value="F:zinc ion binding"/>
    <property type="evidence" value="ECO:0007669"/>
    <property type="project" value="UniProtKB-KW"/>
</dbReference>